<organism evidence="2 3">
    <name type="scientific">Obba rivulosa</name>
    <dbReference type="NCBI Taxonomy" id="1052685"/>
    <lineage>
        <taxon>Eukaryota</taxon>
        <taxon>Fungi</taxon>
        <taxon>Dikarya</taxon>
        <taxon>Basidiomycota</taxon>
        <taxon>Agaricomycotina</taxon>
        <taxon>Agaricomycetes</taxon>
        <taxon>Polyporales</taxon>
        <taxon>Gelatoporiaceae</taxon>
        <taxon>Obba</taxon>
    </lineage>
</organism>
<feature type="compositionally biased region" description="Basic and acidic residues" evidence="1">
    <location>
        <begin position="97"/>
        <end position="119"/>
    </location>
</feature>
<feature type="compositionally biased region" description="Basic and acidic residues" evidence="1">
    <location>
        <begin position="72"/>
        <end position="82"/>
    </location>
</feature>
<evidence type="ECO:0000256" key="1">
    <source>
        <dbReference type="SAM" id="MobiDB-lite"/>
    </source>
</evidence>
<feature type="region of interest" description="Disordered" evidence="1">
    <location>
        <begin position="97"/>
        <end position="130"/>
    </location>
</feature>
<proteinExistence type="predicted"/>
<feature type="region of interest" description="Disordered" evidence="1">
    <location>
        <begin position="617"/>
        <end position="654"/>
    </location>
</feature>
<reference evidence="2 3" key="1">
    <citation type="submission" date="2016-07" db="EMBL/GenBank/DDBJ databases">
        <title>Draft genome of the white-rot fungus Obba rivulosa 3A-2.</title>
        <authorList>
            <consortium name="DOE Joint Genome Institute"/>
            <person name="Miettinen O."/>
            <person name="Riley R."/>
            <person name="Acob R."/>
            <person name="Barry K."/>
            <person name="Cullen D."/>
            <person name="De Vries R."/>
            <person name="Hainaut M."/>
            <person name="Hatakka A."/>
            <person name="Henrissat B."/>
            <person name="Hilden K."/>
            <person name="Kuo R."/>
            <person name="Labutti K."/>
            <person name="Lipzen A."/>
            <person name="Makela M.R."/>
            <person name="Sandor L."/>
            <person name="Spatafora J.W."/>
            <person name="Grigoriev I.V."/>
            <person name="Hibbett D.S."/>
        </authorList>
    </citation>
    <scope>NUCLEOTIDE SEQUENCE [LARGE SCALE GENOMIC DNA]</scope>
    <source>
        <strain evidence="2 3">3A-2</strain>
    </source>
</reference>
<protein>
    <submittedName>
        <fullName evidence="2">Uncharacterized protein</fullName>
    </submittedName>
</protein>
<keyword evidence="3" id="KW-1185">Reference proteome</keyword>
<sequence>MFHCRRSLFRAFTHPARGTTPGSHTSIQRTFLHDEAPNASRPAAGPVSQSEDTEPQGASSEQTESSPGPAQHDLRVGRVSSRLRELSRKPLVRMQMWRREEERDGQREEEHDGQREQKHGGQQKGKRSEALGGGELAVWREITSRKLNQRKEESRRVARYLDRYAAGQSILSDPTLGKLFDIIEEVDRYGEIDAYPILLEDVLQNAPARPWNIRRGVVERFLRLYISTKIVPKRDLLSILQLLKDDEDLANMLPLNIRARVAYTILSQAMAPELDTKIWAYLVPGLFGLLPRLRDPIDAYKTKAIWPLYAIAVDYAREGNRAAALSILQQLVATNHIASSAVQRTDLQSDDFLAIVLSALTRSCLQYQWHGRAFGLALRALHGTSKTLSEPVARLLVHVLRAGINEWTTNADLRTGASVLIQLLGRAPPGVLSEDVIQNFYKHSRRLNQSAISGQVYAESLLVAHEREHHVDSRLVASGLQDARSPEAKLVRFHVCPPSGAELLAFLEHLLLERRNVHLARRAAQQIVAEKLDVPPALRGRVVALFAVHGFATEARALWERWTRLGTGERDFVAGNASTMIKMVSLYANLIRRAVAEVRHGVDTVSPVNRLRRSRYLGRHPVEGAEEEARPEGEEAKPEEEGGGEGRPQQHKEHDTAFDWLRAGKGRRPGELELRALQEVRETMERLALPEEWDEEWDAYDMAKSEELQDLRAFAERVLNEFRFRRVSLSKLDHFALGALARAHFILGKVRMGFEVLLVMLKMRIRLDMHDVNIALSVLAARSPVIAARLMERMHASGLALNAVSYGTVIHQAVLHEDMELARELAQRAHDRGIKQLTFKTIGTLLRAVASSAGEGDAGAGLDQVEAMIDSLLEMQITPTTNMARDCVLAALRADHPLMAYRFWKLLLKDKVQWDDPVQARTRFIIARRIKLHVWQGFLDAERAGVMLAELHEDDVRVEGRRREWGLRPAAGAQGA</sequence>
<evidence type="ECO:0000313" key="3">
    <source>
        <dbReference type="Proteomes" id="UP000250043"/>
    </source>
</evidence>
<evidence type="ECO:0000313" key="2">
    <source>
        <dbReference type="EMBL" id="OCH91927.1"/>
    </source>
</evidence>
<dbReference type="InterPro" id="IPR011990">
    <property type="entry name" value="TPR-like_helical_dom_sf"/>
</dbReference>
<feature type="compositionally biased region" description="Basic and acidic residues" evidence="1">
    <location>
        <begin position="620"/>
        <end position="640"/>
    </location>
</feature>
<dbReference type="Gene3D" id="1.25.40.10">
    <property type="entry name" value="Tetratricopeptide repeat domain"/>
    <property type="match status" value="1"/>
</dbReference>
<dbReference type="Proteomes" id="UP000250043">
    <property type="component" value="Unassembled WGS sequence"/>
</dbReference>
<accession>A0A8E2B402</accession>
<feature type="region of interest" description="Disordered" evidence="1">
    <location>
        <begin position="37"/>
        <end position="82"/>
    </location>
</feature>
<gene>
    <name evidence="2" type="ORF">OBBRIDRAFT_488122</name>
</gene>
<feature type="compositionally biased region" description="Polar residues" evidence="1">
    <location>
        <begin position="56"/>
        <end position="68"/>
    </location>
</feature>
<dbReference type="EMBL" id="KV722377">
    <property type="protein sequence ID" value="OCH91927.1"/>
    <property type="molecule type" value="Genomic_DNA"/>
</dbReference>
<dbReference type="AlphaFoldDB" id="A0A8E2B402"/>
<name>A0A8E2B402_9APHY</name>
<dbReference type="OrthoDB" id="185373at2759"/>